<accession>A0A6N3DG67</accession>
<dbReference type="Gene3D" id="3.40.50.300">
    <property type="entry name" value="P-loop containing nucleotide triphosphate hydrolases"/>
    <property type="match status" value="1"/>
</dbReference>
<feature type="domain" description="Sulfotransferase" evidence="1">
    <location>
        <begin position="205"/>
        <end position="319"/>
    </location>
</feature>
<evidence type="ECO:0000313" key="2">
    <source>
        <dbReference type="EMBL" id="VYU26328.1"/>
    </source>
</evidence>
<dbReference type="EMBL" id="CACRTV010000046">
    <property type="protein sequence ID" value="VYU26328.1"/>
    <property type="molecule type" value="Genomic_DNA"/>
</dbReference>
<organism evidence="2">
    <name type="scientific">Clostridium paraputrificum</name>
    <dbReference type="NCBI Taxonomy" id="29363"/>
    <lineage>
        <taxon>Bacteria</taxon>
        <taxon>Bacillati</taxon>
        <taxon>Bacillota</taxon>
        <taxon>Clostridia</taxon>
        <taxon>Eubacteriales</taxon>
        <taxon>Clostridiaceae</taxon>
        <taxon>Clostridium</taxon>
    </lineage>
</organism>
<dbReference type="Pfam" id="PF00685">
    <property type="entry name" value="Sulfotransfer_1"/>
    <property type="match status" value="1"/>
</dbReference>
<dbReference type="GO" id="GO:0008146">
    <property type="term" value="F:sulfotransferase activity"/>
    <property type="evidence" value="ECO:0007669"/>
    <property type="project" value="InterPro"/>
</dbReference>
<protein>
    <submittedName>
        <fullName evidence="2">Sulfotransferase domain protein</fullName>
    </submittedName>
</protein>
<keyword evidence="2" id="KW-0808">Transferase</keyword>
<proteinExistence type="predicted"/>
<gene>
    <name evidence="2" type="ORF">CPLFYP93_01815</name>
</gene>
<dbReference type="InterPro" id="IPR027417">
    <property type="entry name" value="P-loop_NTPase"/>
</dbReference>
<reference evidence="2" key="1">
    <citation type="submission" date="2019-11" db="EMBL/GenBank/DDBJ databases">
        <authorList>
            <person name="Feng L."/>
        </authorList>
    </citation>
    <scope>NUCLEOTIDE SEQUENCE</scope>
    <source>
        <strain evidence="2">CParaputrificumLFYP93</strain>
    </source>
</reference>
<sequence length="355" mass="42103">MKKVAVTSYCGTGSSAVIDLLSEYSSCTTNGLIRYEHIPFYTPNGIFDLEDKLINGVDIHRTDEAIKSFKKEMNKLSKNNFGWFGSYEKMYGKEFDTLVDNFLSELNCFNIKGEWYGQYKGVRFSLIKVILQLGAKIIQNRKIHKWGRQYIISGNRKMVASFPSEYEFYRAAKKFVKGYLDMIGQNLDKNIIYDHLVLPHNAYRIPNYFDDDFRLIIVDRDVRDMYALSNYVWPKIHSSAPFPKECNEFIEFWRRMKSCEKFIDDKRIFRLRFEDLVYNYEDTVRKIEEFIGLEAKDHVNKKKLFDPEKSIKNTQNFTITDKLKKDAKLIEDKLPEFIYEFPYEIRTSIEEAFDD</sequence>
<dbReference type="SUPFAM" id="SSF52540">
    <property type="entry name" value="P-loop containing nucleoside triphosphate hydrolases"/>
    <property type="match status" value="1"/>
</dbReference>
<dbReference type="AlphaFoldDB" id="A0A6N3DG67"/>
<evidence type="ECO:0000259" key="1">
    <source>
        <dbReference type="Pfam" id="PF00685"/>
    </source>
</evidence>
<dbReference type="InterPro" id="IPR000863">
    <property type="entry name" value="Sulfotransferase_dom"/>
</dbReference>
<dbReference type="RefSeq" id="WP_156561154.1">
    <property type="nucleotide sequence ID" value="NZ_CACRTV010000046.1"/>
</dbReference>
<name>A0A6N3DG67_9CLOT</name>